<dbReference type="InterPro" id="IPR036894">
    <property type="entry name" value="YbaB-like_sf"/>
</dbReference>
<dbReference type="RefSeq" id="WP_308158747.1">
    <property type="nucleotide sequence ID" value="NZ_JAGGMS010000001.1"/>
</dbReference>
<protein>
    <submittedName>
        <fullName evidence="3">DNA-binding protein YbaB</fullName>
    </submittedName>
</protein>
<organism evidence="3 4">
    <name type="scientific">Amycolatopsis magusensis</name>
    <dbReference type="NCBI Taxonomy" id="882444"/>
    <lineage>
        <taxon>Bacteria</taxon>
        <taxon>Bacillati</taxon>
        <taxon>Actinomycetota</taxon>
        <taxon>Actinomycetes</taxon>
        <taxon>Pseudonocardiales</taxon>
        <taxon>Pseudonocardiaceae</taxon>
        <taxon>Amycolatopsis</taxon>
    </lineage>
</organism>
<feature type="coiled-coil region" evidence="1">
    <location>
        <begin position="13"/>
        <end position="40"/>
    </location>
</feature>
<accession>A0ABS4PQ09</accession>
<name>A0ABS4PQ09_9PSEU</name>
<evidence type="ECO:0000313" key="3">
    <source>
        <dbReference type="EMBL" id="MBP2181512.1"/>
    </source>
</evidence>
<dbReference type="GO" id="GO:0003677">
    <property type="term" value="F:DNA binding"/>
    <property type="evidence" value="ECO:0007669"/>
    <property type="project" value="UniProtKB-KW"/>
</dbReference>
<gene>
    <name evidence="3" type="ORF">JOM49_003038</name>
</gene>
<dbReference type="Proteomes" id="UP000741013">
    <property type="component" value="Unassembled WGS sequence"/>
</dbReference>
<dbReference type="Gene3D" id="3.30.1310.10">
    <property type="entry name" value="Nucleoid-associated protein YbaB-like domain"/>
    <property type="match status" value="1"/>
</dbReference>
<sequence length="160" mass="16780">MATEGMAGGEQWLADYTRRVGEIQRKAQETQDQIKNMRARASSPDGAVTVVLAPGGRLESLALSPASVQLGHQRLAAAITQTIQAAHADAAAQTQAALQPLVGESDAMEFLKDQVDSAIAEDPAAPSAEDQPQPPPQPPHRASAEDGDDEDFGGSIMRSV</sequence>
<keyword evidence="3" id="KW-0238">DNA-binding</keyword>
<keyword evidence="1" id="KW-0175">Coiled coil</keyword>
<evidence type="ECO:0000313" key="4">
    <source>
        <dbReference type="Proteomes" id="UP000741013"/>
    </source>
</evidence>
<dbReference type="Pfam" id="PF02575">
    <property type="entry name" value="YbaB_DNA_bd"/>
    <property type="match status" value="1"/>
</dbReference>
<keyword evidence="4" id="KW-1185">Reference proteome</keyword>
<feature type="compositionally biased region" description="Low complexity" evidence="2">
    <location>
        <begin position="116"/>
        <end position="131"/>
    </location>
</feature>
<comment type="caution">
    <text evidence="3">The sequence shown here is derived from an EMBL/GenBank/DDBJ whole genome shotgun (WGS) entry which is preliminary data.</text>
</comment>
<evidence type="ECO:0000256" key="2">
    <source>
        <dbReference type="SAM" id="MobiDB-lite"/>
    </source>
</evidence>
<proteinExistence type="predicted"/>
<dbReference type="EMBL" id="JAGGMS010000001">
    <property type="protein sequence ID" value="MBP2181512.1"/>
    <property type="molecule type" value="Genomic_DNA"/>
</dbReference>
<feature type="region of interest" description="Disordered" evidence="2">
    <location>
        <begin position="114"/>
        <end position="160"/>
    </location>
</feature>
<dbReference type="SUPFAM" id="SSF82607">
    <property type="entry name" value="YbaB-like"/>
    <property type="match status" value="1"/>
</dbReference>
<reference evidence="3 4" key="1">
    <citation type="submission" date="2021-03" db="EMBL/GenBank/DDBJ databases">
        <title>Sequencing the genomes of 1000 actinobacteria strains.</title>
        <authorList>
            <person name="Klenk H.-P."/>
        </authorList>
    </citation>
    <scope>NUCLEOTIDE SEQUENCE [LARGE SCALE GENOMIC DNA]</scope>
    <source>
        <strain evidence="3 4">DSM 45510</strain>
    </source>
</reference>
<evidence type="ECO:0000256" key="1">
    <source>
        <dbReference type="SAM" id="Coils"/>
    </source>
</evidence>
<dbReference type="InterPro" id="IPR004401">
    <property type="entry name" value="YbaB/EbfC"/>
</dbReference>